<dbReference type="SUPFAM" id="SSF53448">
    <property type="entry name" value="Nucleotide-diphospho-sugar transferases"/>
    <property type="match status" value="2"/>
</dbReference>
<dbReference type="Gene3D" id="3.90.550.10">
    <property type="entry name" value="Spore Coat Polysaccharide Biosynthesis Protein SpsA, Chain A"/>
    <property type="match status" value="2"/>
</dbReference>
<protein>
    <submittedName>
        <fullName evidence="2">Glycosyltransferase</fullName>
    </submittedName>
</protein>
<evidence type="ECO:0000313" key="2">
    <source>
        <dbReference type="EMBL" id="HIV08734.1"/>
    </source>
</evidence>
<accession>A0A9D1NL71</accession>
<organism evidence="2 3">
    <name type="scientific">Candidatus Spyradenecus faecavium</name>
    <dbReference type="NCBI Taxonomy" id="2840947"/>
    <lineage>
        <taxon>Bacteria</taxon>
        <taxon>Pseudomonadati</taxon>
        <taxon>Lentisphaerota</taxon>
        <taxon>Lentisphaeria</taxon>
        <taxon>Lentisphaerales</taxon>
        <taxon>Lentisphaeraceae</taxon>
        <taxon>Lentisphaeraceae incertae sedis</taxon>
        <taxon>Candidatus Spyradenecus</taxon>
    </lineage>
</organism>
<dbReference type="Proteomes" id="UP000886845">
    <property type="component" value="Unassembled WGS sequence"/>
</dbReference>
<comment type="caution">
    <text evidence="2">The sequence shown here is derived from an EMBL/GenBank/DDBJ whole genome shotgun (WGS) entry which is preliminary data.</text>
</comment>
<feature type="domain" description="Glycosyltransferase 2-like" evidence="1">
    <location>
        <begin position="36"/>
        <end position="182"/>
    </location>
</feature>
<reference evidence="2" key="1">
    <citation type="submission" date="2020-10" db="EMBL/GenBank/DDBJ databases">
        <authorList>
            <person name="Gilroy R."/>
        </authorList>
    </citation>
    <scope>NUCLEOTIDE SEQUENCE</scope>
    <source>
        <strain evidence="2">35461</strain>
    </source>
</reference>
<evidence type="ECO:0000259" key="1">
    <source>
        <dbReference type="Pfam" id="PF00535"/>
    </source>
</evidence>
<dbReference type="PANTHER" id="PTHR48090">
    <property type="entry name" value="UNDECAPRENYL-PHOSPHATE 4-DEOXY-4-FORMAMIDO-L-ARABINOSE TRANSFERASE-RELATED"/>
    <property type="match status" value="1"/>
</dbReference>
<dbReference type="InterPro" id="IPR029044">
    <property type="entry name" value="Nucleotide-diphossugar_trans"/>
</dbReference>
<gene>
    <name evidence="2" type="ORF">IAC79_01285</name>
</gene>
<name>A0A9D1NL71_9BACT</name>
<sequence>MNLTDWTNAEALFAEGLSVVLPFHCLADRAEANLARLDALLRPHRFPYRIVAVDDGSADATADALRRAARALPAVLPVILPANAGKGAALLAGLERVAHPWVLLLDGDLDLDPAALPAFADVAAATGADLILGDKRHPLSQVRYPLRRRVASALYARLVRALLRLPVSDTQCGMKLVRADVLRYAAPRLLVKRFAFDLEFLAVAHGGGWRHASAPVRLDFGHRWGCLTPATLWRTLLDTLAIAYRARFLHYYAGLTPLPPPPSDGPHFTLIVPCPGDSAVLRRLLNALDTQAYRHFDLILLPDAPISGLPERPWLSVCPTGPMRPAQKRNLGARAAQGEVLAFIDDDA</sequence>
<dbReference type="Pfam" id="PF00535">
    <property type="entry name" value="Glycos_transf_2"/>
    <property type="match status" value="1"/>
</dbReference>
<dbReference type="CDD" id="cd04179">
    <property type="entry name" value="DPM_DPG-synthase_like"/>
    <property type="match status" value="1"/>
</dbReference>
<dbReference type="InterPro" id="IPR001173">
    <property type="entry name" value="Glyco_trans_2-like"/>
</dbReference>
<proteinExistence type="predicted"/>
<dbReference type="EMBL" id="DVOR01000041">
    <property type="protein sequence ID" value="HIV08734.1"/>
    <property type="molecule type" value="Genomic_DNA"/>
</dbReference>
<dbReference type="AlphaFoldDB" id="A0A9D1NL71"/>
<dbReference type="CDD" id="cd00761">
    <property type="entry name" value="Glyco_tranf_GTA_type"/>
    <property type="match status" value="1"/>
</dbReference>
<dbReference type="InterPro" id="IPR050256">
    <property type="entry name" value="Glycosyltransferase_2"/>
</dbReference>
<evidence type="ECO:0000313" key="3">
    <source>
        <dbReference type="Proteomes" id="UP000886845"/>
    </source>
</evidence>
<dbReference type="PANTHER" id="PTHR48090:SF7">
    <property type="entry name" value="RFBJ PROTEIN"/>
    <property type="match status" value="1"/>
</dbReference>
<reference evidence="2" key="2">
    <citation type="journal article" date="2021" name="PeerJ">
        <title>Extensive microbial diversity within the chicken gut microbiome revealed by metagenomics and culture.</title>
        <authorList>
            <person name="Gilroy R."/>
            <person name="Ravi A."/>
            <person name="Getino M."/>
            <person name="Pursley I."/>
            <person name="Horton D.L."/>
            <person name="Alikhan N.F."/>
            <person name="Baker D."/>
            <person name="Gharbi K."/>
            <person name="Hall N."/>
            <person name="Watson M."/>
            <person name="Adriaenssens E.M."/>
            <person name="Foster-Nyarko E."/>
            <person name="Jarju S."/>
            <person name="Secka A."/>
            <person name="Antonio M."/>
            <person name="Oren A."/>
            <person name="Chaudhuri R.R."/>
            <person name="La Ragione R."/>
            <person name="Hildebrand F."/>
            <person name="Pallen M.J."/>
        </authorList>
    </citation>
    <scope>NUCLEOTIDE SEQUENCE</scope>
    <source>
        <strain evidence="2">35461</strain>
    </source>
</reference>
<feature type="non-terminal residue" evidence="2">
    <location>
        <position position="348"/>
    </location>
</feature>